<evidence type="ECO:0000313" key="3">
    <source>
        <dbReference type="Proteomes" id="UP000039865"/>
    </source>
</evidence>
<keyword evidence="3" id="KW-1185">Reference proteome</keyword>
<organism evidence="2 3">
    <name type="scientific">Stylonychia lemnae</name>
    <name type="common">Ciliate</name>
    <dbReference type="NCBI Taxonomy" id="5949"/>
    <lineage>
        <taxon>Eukaryota</taxon>
        <taxon>Sar</taxon>
        <taxon>Alveolata</taxon>
        <taxon>Ciliophora</taxon>
        <taxon>Intramacronucleata</taxon>
        <taxon>Spirotrichea</taxon>
        <taxon>Stichotrichia</taxon>
        <taxon>Sporadotrichida</taxon>
        <taxon>Oxytrichidae</taxon>
        <taxon>Stylonychinae</taxon>
        <taxon>Stylonychia</taxon>
    </lineage>
</organism>
<dbReference type="EMBL" id="CCKQ01014885">
    <property type="protein sequence ID" value="CDW86685.1"/>
    <property type="molecule type" value="Genomic_DNA"/>
</dbReference>
<feature type="compositionally biased region" description="Polar residues" evidence="1">
    <location>
        <begin position="108"/>
        <end position="122"/>
    </location>
</feature>
<evidence type="ECO:0000313" key="2">
    <source>
        <dbReference type="EMBL" id="CDW86685.1"/>
    </source>
</evidence>
<gene>
    <name evidence="2" type="primary">Contig18246.g19388</name>
    <name evidence="2" type="ORF">STYLEM_15783</name>
</gene>
<sequence length="242" mass="28117">MSMNPLLKLLPRSCYKSLSKPDIDNSQNLNSKRLFVQHQNEAKHILNLPKDKRINLERQIIQDLKIMLHQNHQQQIAISQGKQTTLSYKTKKEILQSQSQRGSQVQQKLNFKSGTSNPVSPVKTTKQLNFENLNNFSNKKRKYEQISSNEEIKINNLLHGEPKRFKTGHEFRKPLSTASLHTHQTQNQLLKPVNKLESIKRNLMKIESQSNMLYDSLRSQSSLQTNNQRTTIRPVVQAHSFK</sequence>
<dbReference type="AlphaFoldDB" id="A0A078AW39"/>
<feature type="compositionally biased region" description="Low complexity" evidence="1">
    <location>
        <begin position="97"/>
        <end position="107"/>
    </location>
</feature>
<feature type="region of interest" description="Disordered" evidence="1">
    <location>
        <begin position="97"/>
        <end position="122"/>
    </location>
</feature>
<reference evidence="2 3" key="1">
    <citation type="submission" date="2014-06" db="EMBL/GenBank/DDBJ databases">
        <authorList>
            <person name="Swart Estienne"/>
        </authorList>
    </citation>
    <scope>NUCLEOTIDE SEQUENCE [LARGE SCALE GENOMIC DNA]</scope>
    <source>
        <strain evidence="2 3">130c</strain>
    </source>
</reference>
<dbReference type="Proteomes" id="UP000039865">
    <property type="component" value="Unassembled WGS sequence"/>
</dbReference>
<protein>
    <submittedName>
        <fullName evidence="2">Uncharacterized protein</fullName>
    </submittedName>
</protein>
<name>A0A078AW39_STYLE</name>
<accession>A0A078AW39</accession>
<evidence type="ECO:0000256" key="1">
    <source>
        <dbReference type="SAM" id="MobiDB-lite"/>
    </source>
</evidence>
<dbReference type="InParanoid" id="A0A078AW39"/>
<proteinExistence type="predicted"/>